<accession>A0A379MTD5</accession>
<dbReference type="AlphaFoldDB" id="A0A379MTD5"/>
<dbReference type="SUPFAM" id="SSF53474">
    <property type="entry name" value="alpha/beta-Hydrolases"/>
    <property type="match status" value="1"/>
</dbReference>
<dbReference type="InterPro" id="IPR029058">
    <property type="entry name" value="AB_hydrolase_fold"/>
</dbReference>
<name>A0A379MTD5_9BACT</name>
<evidence type="ECO:0000313" key="3">
    <source>
        <dbReference type="Proteomes" id="UP000255233"/>
    </source>
</evidence>
<keyword evidence="3" id="KW-1185">Reference proteome</keyword>
<dbReference type="OrthoDB" id="9764953at2"/>
<dbReference type="Proteomes" id="UP000255233">
    <property type="component" value="Unassembled WGS sequence"/>
</dbReference>
<reference evidence="2 3" key="1">
    <citation type="submission" date="2018-06" db="EMBL/GenBank/DDBJ databases">
        <authorList>
            <consortium name="Pathogen Informatics"/>
            <person name="Doyle S."/>
        </authorList>
    </citation>
    <scope>NUCLEOTIDE SEQUENCE [LARGE SCALE GENOMIC DNA]</scope>
    <source>
        <strain evidence="2 3">NCTC11190</strain>
    </source>
</reference>
<proteinExistence type="predicted"/>
<sequence>MQTRHIFAFMAAGLMFGGAVSTASAAEKALTRAASDARSKTIVEERRAKLRQALADEWKNHEFTNGEYRMKFWDTIYGPKEAPADGRSLYISLHGGGGAPPEVNDQQWENQKRLYSPAEGLYFVPRSPTDSWNMWHQEYMDDFLRKAIAAAVLFEGVNPDKVYILGYSAGGDGLYQLAPRLADHWAAASMMAGHPGDARPESLRNLPFAIYMGGQDAAYDRNSLARQYSTTLDRLAIAEGEGTYIHDTHIYEDCGHWMLRRDTIAIPWMAQFTRNVYPKRVIWVQDDVLRDNFYWLGVPEIHRRAGARIVAEIDGQTVRIEESDSPVVLVGLNDGLVDLDKPVTVVFGDKTVATKRFRRTASALAQPLNRSAYSLDAPYPVLLKIEKDANTKAGATVSQL</sequence>
<dbReference type="Gene3D" id="3.40.50.1820">
    <property type="entry name" value="alpha/beta hydrolase"/>
    <property type="match status" value="1"/>
</dbReference>
<dbReference type="STRING" id="880526.GCA_000427365_00351"/>
<evidence type="ECO:0000256" key="1">
    <source>
        <dbReference type="SAM" id="SignalP"/>
    </source>
</evidence>
<feature type="chain" id="PRO_5016623394" evidence="1">
    <location>
        <begin position="26"/>
        <end position="400"/>
    </location>
</feature>
<organism evidence="2 3">
    <name type="scientific">Rikenella microfusus</name>
    <dbReference type="NCBI Taxonomy" id="28139"/>
    <lineage>
        <taxon>Bacteria</taxon>
        <taxon>Pseudomonadati</taxon>
        <taxon>Bacteroidota</taxon>
        <taxon>Bacteroidia</taxon>
        <taxon>Bacteroidales</taxon>
        <taxon>Rikenellaceae</taxon>
        <taxon>Rikenella</taxon>
    </lineage>
</organism>
<gene>
    <name evidence="2" type="ORF">NCTC11190_01096</name>
</gene>
<keyword evidence="1" id="KW-0732">Signal</keyword>
<protein>
    <submittedName>
        <fullName evidence="2">Poly(3-hydroxybutyrate) depolymerase</fullName>
    </submittedName>
</protein>
<feature type="signal peptide" evidence="1">
    <location>
        <begin position="1"/>
        <end position="25"/>
    </location>
</feature>
<dbReference type="EMBL" id="UGVL01000001">
    <property type="protein sequence ID" value="SUE33882.1"/>
    <property type="molecule type" value="Genomic_DNA"/>
</dbReference>
<dbReference type="RefSeq" id="WP_115356409.1">
    <property type="nucleotide sequence ID" value="NZ_UGVL01000001.1"/>
</dbReference>
<evidence type="ECO:0000313" key="2">
    <source>
        <dbReference type="EMBL" id="SUE33882.1"/>
    </source>
</evidence>